<proteinExistence type="predicted"/>
<dbReference type="STRING" id="1798474.A2118_00880"/>
<dbReference type="SUPFAM" id="SSF46955">
    <property type="entry name" value="Putative DNA-binding domain"/>
    <property type="match status" value="1"/>
</dbReference>
<evidence type="ECO:0000259" key="1">
    <source>
        <dbReference type="Pfam" id="PF12728"/>
    </source>
</evidence>
<dbReference type="Pfam" id="PF12728">
    <property type="entry name" value="HTH_17"/>
    <property type="match status" value="1"/>
</dbReference>
<name>A0A1F6BVM9_9BACT</name>
<gene>
    <name evidence="2" type="ORF">A2118_00880</name>
</gene>
<accession>A0A1F6BVM9</accession>
<evidence type="ECO:0000313" key="2">
    <source>
        <dbReference type="EMBL" id="OGG40577.1"/>
    </source>
</evidence>
<dbReference type="NCBIfam" id="TIGR01764">
    <property type="entry name" value="excise"/>
    <property type="match status" value="1"/>
</dbReference>
<dbReference type="EMBL" id="MFKN01000028">
    <property type="protein sequence ID" value="OGG40577.1"/>
    <property type="molecule type" value="Genomic_DNA"/>
</dbReference>
<organism evidence="2 3">
    <name type="scientific">Candidatus Kaiserbacteria bacterium GWA2_50_9</name>
    <dbReference type="NCBI Taxonomy" id="1798474"/>
    <lineage>
        <taxon>Bacteria</taxon>
        <taxon>Candidatus Kaiseribacteriota</taxon>
    </lineage>
</organism>
<evidence type="ECO:0000313" key="3">
    <source>
        <dbReference type="Proteomes" id="UP000179014"/>
    </source>
</evidence>
<sequence>MDGKIYRIAEAKKMLGVSERSIFRYIHDGKLRATKIGYWRISNADLNRFIADQTNIRSRKSK</sequence>
<protein>
    <recommendedName>
        <fullName evidence="1">Helix-turn-helix domain-containing protein</fullName>
    </recommendedName>
</protein>
<dbReference type="InterPro" id="IPR009061">
    <property type="entry name" value="DNA-bd_dom_put_sf"/>
</dbReference>
<dbReference type="InterPro" id="IPR041657">
    <property type="entry name" value="HTH_17"/>
</dbReference>
<dbReference type="GO" id="GO:0003677">
    <property type="term" value="F:DNA binding"/>
    <property type="evidence" value="ECO:0007669"/>
    <property type="project" value="InterPro"/>
</dbReference>
<reference evidence="2 3" key="1">
    <citation type="journal article" date="2016" name="Nat. Commun.">
        <title>Thousands of microbial genomes shed light on interconnected biogeochemical processes in an aquifer system.</title>
        <authorList>
            <person name="Anantharaman K."/>
            <person name="Brown C.T."/>
            <person name="Hug L.A."/>
            <person name="Sharon I."/>
            <person name="Castelle C.J."/>
            <person name="Probst A.J."/>
            <person name="Thomas B.C."/>
            <person name="Singh A."/>
            <person name="Wilkins M.J."/>
            <person name="Karaoz U."/>
            <person name="Brodie E.L."/>
            <person name="Williams K.H."/>
            <person name="Hubbard S.S."/>
            <person name="Banfield J.F."/>
        </authorList>
    </citation>
    <scope>NUCLEOTIDE SEQUENCE [LARGE SCALE GENOMIC DNA]</scope>
</reference>
<feature type="domain" description="Helix-turn-helix" evidence="1">
    <location>
        <begin position="6"/>
        <end position="53"/>
    </location>
</feature>
<comment type="caution">
    <text evidence="2">The sequence shown here is derived from an EMBL/GenBank/DDBJ whole genome shotgun (WGS) entry which is preliminary data.</text>
</comment>
<dbReference type="AlphaFoldDB" id="A0A1F6BVM9"/>
<dbReference type="Proteomes" id="UP000179014">
    <property type="component" value="Unassembled WGS sequence"/>
</dbReference>
<dbReference type="InterPro" id="IPR010093">
    <property type="entry name" value="SinI_DNA-bd"/>
</dbReference>